<keyword evidence="3" id="KW-1185">Reference proteome</keyword>
<feature type="chain" id="PRO_5029641628" description="Lipoprotein" evidence="1">
    <location>
        <begin position="21"/>
        <end position="223"/>
    </location>
</feature>
<proteinExistence type="predicted"/>
<keyword evidence="1" id="KW-0732">Signal</keyword>
<dbReference type="EMBL" id="WRXN01000008">
    <property type="protein sequence ID" value="MVT10276.1"/>
    <property type="molecule type" value="Genomic_DNA"/>
</dbReference>
<organism evidence="2 3">
    <name type="scientific">Chitinophaga tropicalis</name>
    <dbReference type="NCBI Taxonomy" id="2683588"/>
    <lineage>
        <taxon>Bacteria</taxon>
        <taxon>Pseudomonadati</taxon>
        <taxon>Bacteroidota</taxon>
        <taxon>Chitinophagia</taxon>
        <taxon>Chitinophagales</taxon>
        <taxon>Chitinophagaceae</taxon>
        <taxon>Chitinophaga</taxon>
    </lineage>
</organism>
<dbReference type="RefSeq" id="WP_157307723.1">
    <property type="nucleotide sequence ID" value="NZ_WRXN01000008.1"/>
</dbReference>
<comment type="caution">
    <text evidence="2">The sequence shown here is derived from an EMBL/GenBank/DDBJ whole genome shotgun (WGS) entry which is preliminary data.</text>
</comment>
<name>A0A7K1U7K1_9BACT</name>
<evidence type="ECO:0000313" key="3">
    <source>
        <dbReference type="Proteomes" id="UP000461730"/>
    </source>
</evidence>
<dbReference type="AlphaFoldDB" id="A0A7K1U7K1"/>
<dbReference type="PROSITE" id="PS51257">
    <property type="entry name" value="PROKAR_LIPOPROTEIN"/>
    <property type="match status" value="1"/>
</dbReference>
<feature type="signal peptide" evidence="1">
    <location>
        <begin position="1"/>
        <end position="20"/>
    </location>
</feature>
<gene>
    <name evidence="2" type="ORF">GO493_18535</name>
</gene>
<evidence type="ECO:0000313" key="2">
    <source>
        <dbReference type="EMBL" id="MVT10276.1"/>
    </source>
</evidence>
<accession>A0A7K1U7K1</accession>
<protein>
    <recommendedName>
        <fullName evidence="4">Lipoprotein</fullName>
    </recommendedName>
</protein>
<reference evidence="2 3" key="1">
    <citation type="submission" date="2019-12" db="EMBL/GenBank/DDBJ databases">
        <title>Chitinophaga sp. strain ysch24 (GDMCC 1.1355), whole genome shotgun sequence.</title>
        <authorList>
            <person name="Zhang X."/>
        </authorList>
    </citation>
    <scope>NUCLEOTIDE SEQUENCE [LARGE SCALE GENOMIC DNA]</scope>
    <source>
        <strain evidence="3">ysch24</strain>
    </source>
</reference>
<evidence type="ECO:0008006" key="4">
    <source>
        <dbReference type="Google" id="ProtNLM"/>
    </source>
</evidence>
<evidence type="ECO:0000256" key="1">
    <source>
        <dbReference type="SAM" id="SignalP"/>
    </source>
</evidence>
<sequence>MKKISVICLFLLSLFLSSCFEVVEDMKVDRDGSGSMTLTVNLSQSRTKLAAIMMMDTINGHKVPERQDIQQEIDKLVTRLNSTPGISNAKGNIDFTSFIAVISFSFRDVANVNRAISNIMDQYKVKGMSAANYSYNEAEGRFSRVYKNTGDVREQYNKLRDRDKEIFSSAMYISIFRFENTITDYSNKLSRVARNQLAIMQRCSVKDLINGKTDISNQIQLSK</sequence>
<dbReference type="Proteomes" id="UP000461730">
    <property type="component" value="Unassembled WGS sequence"/>
</dbReference>